<sequence>MNDLELLNKIYRSADNIDFSTVWGEALFVFDSNVLLDLYRLPNSATEDLINLFKNENIQARCWIPKNTILEFYNNRISAISDQKNKFSKVESLIDK</sequence>
<dbReference type="Pfam" id="PF18476">
    <property type="entry name" value="PIN_8"/>
    <property type="match status" value="1"/>
</dbReference>
<evidence type="ECO:0000313" key="2">
    <source>
        <dbReference type="EMBL" id="NJC28449.1"/>
    </source>
</evidence>
<proteinExistence type="predicted"/>
<feature type="domain" description="PIN like" evidence="1">
    <location>
        <begin position="27"/>
        <end position="94"/>
    </location>
</feature>
<organism evidence="2 3">
    <name type="scientific">Neolewinella antarctica</name>
    <dbReference type="NCBI Taxonomy" id="442734"/>
    <lineage>
        <taxon>Bacteria</taxon>
        <taxon>Pseudomonadati</taxon>
        <taxon>Bacteroidota</taxon>
        <taxon>Saprospiria</taxon>
        <taxon>Saprospirales</taxon>
        <taxon>Lewinellaceae</taxon>
        <taxon>Neolewinella</taxon>
    </lineage>
</organism>
<accession>A0ABX0XGI7</accession>
<evidence type="ECO:0000259" key="1">
    <source>
        <dbReference type="Pfam" id="PF18476"/>
    </source>
</evidence>
<reference evidence="2 3" key="1">
    <citation type="submission" date="2020-03" db="EMBL/GenBank/DDBJ databases">
        <title>Genomic Encyclopedia of Type Strains, Phase IV (KMG-IV): sequencing the most valuable type-strain genomes for metagenomic binning, comparative biology and taxonomic classification.</title>
        <authorList>
            <person name="Goeker M."/>
        </authorList>
    </citation>
    <scope>NUCLEOTIDE SEQUENCE [LARGE SCALE GENOMIC DNA]</scope>
    <source>
        <strain evidence="2 3">DSM 105096</strain>
    </source>
</reference>
<dbReference type="InterPro" id="IPR041578">
    <property type="entry name" value="PIN_8"/>
</dbReference>
<dbReference type="RefSeq" id="WP_168040484.1">
    <property type="nucleotide sequence ID" value="NZ_JAATJH010000013.1"/>
</dbReference>
<evidence type="ECO:0000313" key="3">
    <source>
        <dbReference type="Proteomes" id="UP000770785"/>
    </source>
</evidence>
<protein>
    <recommendedName>
        <fullName evidence="1">PIN like domain-containing protein</fullName>
    </recommendedName>
</protein>
<name>A0ABX0XGI7_9BACT</name>
<dbReference type="Proteomes" id="UP000770785">
    <property type="component" value="Unassembled WGS sequence"/>
</dbReference>
<dbReference type="EMBL" id="JAATJH010000013">
    <property type="protein sequence ID" value="NJC28449.1"/>
    <property type="molecule type" value="Genomic_DNA"/>
</dbReference>
<comment type="caution">
    <text evidence="2">The sequence shown here is derived from an EMBL/GenBank/DDBJ whole genome shotgun (WGS) entry which is preliminary data.</text>
</comment>
<keyword evidence="3" id="KW-1185">Reference proteome</keyword>
<gene>
    <name evidence="2" type="ORF">GGR27_003974</name>
</gene>